<accession>A0A6J5MP56</accession>
<gene>
    <name evidence="1" type="ORF">UFOVP517_26</name>
</gene>
<evidence type="ECO:0000313" key="1">
    <source>
        <dbReference type="EMBL" id="CAB4147427.1"/>
    </source>
</evidence>
<name>A0A6J5MP56_9CAUD</name>
<reference evidence="1" key="1">
    <citation type="submission" date="2020-04" db="EMBL/GenBank/DDBJ databases">
        <authorList>
            <person name="Chiriac C."/>
            <person name="Salcher M."/>
            <person name="Ghai R."/>
            <person name="Kavagutti S V."/>
        </authorList>
    </citation>
    <scope>NUCLEOTIDE SEQUENCE</scope>
</reference>
<dbReference type="EMBL" id="LR796489">
    <property type="protein sequence ID" value="CAB4147427.1"/>
    <property type="molecule type" value="Genomic_DNA"/>
</dbReference>
<proteinExistence type="predicted"/>
<sequence length="164" mass="17871">MIGLLVAVLLAQQPVPSTLVPPAAEERVVFSHAGYTYFVGKSSGSVIAIEQGGVRPVPPPVPDEDEKPQPVSGIKWFSVVVDESKPEQQAWRTDPEIRKLLESRGIQYRSYIAGEVDIDRLGFQTTVGQIGLPCVILQDQNGKIVKSVSPKTKADLIQLVEVIK</sequence>
<protein>
    <submittedName>
        <fullName evidence="1">Uncharacterized protein</fullName>
    </submittedName>
</protein>
<organism evidence="1">
    <name type="scientific">uncultured Caudovirales phage</name>
    <dbReference type="NCBI Taxonomy" id="2100421"/>
    <lineage>
        <taxon>Viruses</taxon>
        <taxon>Duplodnaviria</taxon>
        <taxon>Heunggongvirae</taxon>
        <taxon>Uroviricota</taxon>
        <taxon>Caudoviricetes</taxon>
        <taxon>Peduoviridae</taxon>
        <taxon>Maltschvirus</taxon>
        <taxon>Maltschvirus maltsch</taxon>
    </lineage>
</organism>